<dbReference type="InterPro" id="IPR006311">
    <property type="entry name" value="TAT_signal"/>
</dbReference>
<evidence type="ECO:0000256" key="1">
    <source>
        <dbReference type="ARBA" id="ARBA00022729"/>
    </source>
</evidence>
<dbReference type="Pfam" id="PF10518">
    <property type="entry name" value="TAT_signal"/>
    <property type="match status" value="1"/>
</dbReference>
<keyword evidence="3" id="KW-1185">Reference proteome</keyword>
<dbReference type="InterPro" id="IPR019546">
    <property type="entry name" value="TAT_signal_bac_arc"/>
</dbReference>
<organism evidence="2 3">
    <name type="scientific">Thalassotalea psychrophila</name>
    <dbReference type="NCBI Taxonomy" id="3065647"/>
    <lineage>
        <taxon>Bacteria</taxon>
        <taxon>Pseudomonadati</taxon>
        <taxon>Pseudomonadota</taxon>
        <taxon>Gammaproteobacteria</taxon>
        <taxon>Alteromonadales</taxon>
        <taxon>Colwelliaceae</taxon>
        <taxon>Thalassotalea</taxon>
    </lineage>
</organism>
<keyword evidence="1" id="KW-0732">Signal</keyword>
<accession>A0ABY9TVP7</accession>
<name>A0ABY9TVP7_9GAMM</name>
<proteinExistence type="predicted"/>
<gene>
    <name evidence="2" type="ORF">RGQ13_02225</name>
</gene>
<evidence type="ECO:0000313" key="2">
    <source>
        <dbReference type="EMBL" id="WNC72813.1"/>
    </source>
</evidence>
<dbReference type="PROSITE" id="PS51318">
    <property type="entry name" value="TAT"/>
    <property type="match status" value="1"/>
</dbReference>
<sequence length="33" mass="3724">MKNFSRRDFIQLSGAGIAATAFREIGRRRAQKA</sequence>
<dbReference type="EMBL" id="CP134145">
    <property type="protein sequence ID" value="WNC72813.1"/>
    <property type="molecule type" value="Genomic_DNA"/>
</dbReference>
<dbReference type="NCBIfam" id="TIGR01409">
    <property type="entry name" value="TAT_signal_seq"/>
    <property type="match status" value="1"/>
</dbReference>
<dbReference type="Proteomes" id="UP001258994">
    <property type="component" value="Chromosome"/>
</dbReference>
<dbReference type="RefSeq" id="WP_348391928.1">
    <property type="nucleotide sequence ID" value="NZ_CP134145.1"/>
</dbReference>
<protein>
    <submittedName>
        <fullName evidence="2">Twin-arginine translocation signal domain-containing protein</fullName>
    </submittedName>
</protein>
<reference evidence="3" key="1">
    <citation type="submission" date="2023-09" db="EMBL/GenBank/DDBJ databases">
        <authorList>
            <person name="Li S."/>
            <person name="Li X."/>
            <person name="Zhang C."/>
            <person name="Zhao Z."/>
        </authorList>
    </citation>
    <scope>NUCLEOTIDE SEQUENCE [LARGE SCALE GENOMIC DNA]</scope>
    <source>
        <strain evidence="3">SQ149</strain>
    </source>
</reference>
<evidence type="ECO:0000313" key="3">
    <source>
        <dbReference type="Proteomes" id="UP001258994"/>
    </source>
</evidence>